<dbReference type="Proteomes" id="UP000269793">
    <property type="component" value="Chromosome III"/>
</dbReference>
<dbReference type="PROSITE" id="PS51371">
    <property type="entry name" value="CBS"/>
    <property type="match status" value="1"/>
</dbReference>
<keyword evidence="7 9" id="KW-0868">Chloride</keyword>
<keyword evidence="12" id="KW-1185">Reference proteome</keyword>
<dbReference type="SUPFAM" id="SSF54631">
    <property type="entry name" value="CBS-domain pair"/>
    <property type="match status" value="1"/>
</dbReference>
<feature type="transmembrane region" description="Helical" evidence="9">
    <location>
        <begin position="339"/>
        <end position="356"/>
    </location>
</feature>
<reference evidence="11 12" key="1">
    <citation type="submission" date="2018-10" db="EMBL/GenBank/DDBJ databases">
        <title>Complete genome sequence of Malassezia restricta CBS 7877.</title>
        <authorList>
            <person name="Morand S.C."/>
            <person name="Bertignac M."/>
            <person name="Iltis A."/>
            <person name="Kolder I."/>
            <person name="Pirovano W."/>
            <person name="Jourdain R."/>
            <person name="Clavaud C."/>
        </authorList>
    </citation>
    <scope>NUCLEOTIDE SEQUENCE [LARGE SCALE GENOMIC DNA]</scope>
    <source>
        <strain evidence="11 12">CBS 7877</strain>
    </source>
</reference>
<dbReference type="GO" id="GO:0005886">
    <property type="term" value="C:plasma membrane"/>
    <property type="evidence" value="ECO:0007669"/>
    <property type="project" value="TreeGrafter"/>
</dbReference>
<dbReference type="AlphaFoldDB" id="A0A3G2S8X9"/>
<keyword evidence="6 9" id="KW-0472">Membrane</keyword>
<dbReference type="InterPro" id="IPR046342">
    <property type="entry name" value="CBS_dom_sf"/>
</dbReference>
<keyword evidence="8" id="KW-0129">CBS domain</keyword>
<feature type="transmembrane region" description="Helical" evidence="9">
    <location>
        <begin position="471"/>
        <end position="489"/>
    </location>
</feature>
<dbReference type="STRING" id="425264.A0A3G2S8X9"/>
<dbReference type="GO" id="GO:0005783">
    <property type="term" value="C:endoplasmic reticulum"/>
    <property type="evidence" value="ECO:0007669"/>
    <property type="project" value="TreeGrafter"/>
</dbReference>
<evidence type="ECO:0000256" key="1">
    <source>
        <dbReference type="ARBA" id="ARBA00004141"/>
    </source>
</evidence>
<evidence type="ECO:0000313" key="12">
    <source>
        <dbReference type="Proteomes" id="UP000269793"/>
    </source>
</evidence>
<dbReference type="OrthoDB" id="44789at2759"/>
<sequence>MANEYERFMTVDWVVDGRRERVKVQENEAKMRRIAEHMHEHSSVAWQALTAFVQRLPCSQSILAVLRMMSSWCNALFGRMRTPLLTTAESAVVVLVGGLIGINMALITVVAEWASDLKHGYCSAGWWLNKKFCCWEQMDPGGPGGGGHKGLQAVAAAAAAAAANVTTTTTALVSRNNSTDPVVQDTCPEWIEWAEWTLPSWCSYILISALLACASAVLVRSYAPYAAGSGISEIKCVLSGFTIRGFLSARTLAIKSLGLPLAIASGLSVGKEGPAVHVACCIGNTIAHALRWLVPSHAKLRELLTASSAAGVAVAFGSPVGGVLFALEEMTSHFPPHTMWRTFLCALASTVVLSFMNPYRTGKLVLFQVEYNDTWHYFEIVSFVLLGVFGGLYGEYVVRFHLQVQRFRRKYLSHLGVQEAILLAVITAMISFFNRFMRIEMTEMLEMLFQKCEGASDDDVLCQSRTQWSMFTSLLFATVLRFVLVILSYGCKVPAGIFIPSMAVGATFGRMVGILVKAVQTAFPSLSIFSSCPADRPCIVPGTYAMLGAAAGLAGVTRITVAVVVIMFELTGALTYILPIMLVVSTSKLVADMFGTGGISDQSIKFNGYPFLNIDDHVYGVTVEECLKGIPDVLYASGMPLHQVEAYLGRCTYRGFPVVRSSDDYALKGYMERQHLQQAIDRAHASRTLHPDTLCLFEPQSTAVYALATSQEAPPRHAPGPAESMSEEAMELREEPLQLGEWVDPAPLIVQPQMDLEVVADMFKRLGPRVVLACRSGQLVGIVTIKDLLRHMALHEQSYVSLDAASGAEFSVGQGELSDLLEAVWLWVCGLCSRTPWLRRFVAAESISTESVPLSEVSTTLYENES</sequence>
<accession>A0A3G2S8X9</accession>
<feature type="transmembrane region" description="Helical" evidence="9">
    <location>
        <begin position="275"/>
        <end position="294"/>
    </location>
</feature>
<dbReference type="Gene3D" id="1.10.3080.10">
    <property type="entry name" value="Clc chloride channel"/>
    <property type="match status" value="1"/>
</dbReference>
<evidence type="ECO:0000313" key="11">
    <source>
        <dbReference type="EMBL" id="AYO42507.1"/>
    </source>
</evidence>
<comment type="subcellular location">
    <subcellularLocation>
        <location evidence="1 9">Membrane</location>
        <topology evidence="1 9">Multi-pass membrane protein</topology>
    </subcellularLocation>
</comment>
<evidence type="ECO:0000256" key="8">
    <source>
        <dbReference type="PROSITE-ProRule" id="PRU00703"/>
    </source>
</evidence>
<keyword evidence="3 9" id="KW-0812">Transmembrane</keyword>
<feature type="transmembrane region" description="Helical" evidence="9">
    <location>
        <begin position="306"/>
        <end position="327"/>
    </location>
</feature>
<feature type="transmembrane region" description="Helical" evidence="9">
    <location>
        <begin position="90"/>
        <end position="111"/>
    </location>
</feature>
<dbReference type="InterPro" id="IPR014743">
    <property type="entry name" value="Cl-channel_core"/>
</dbReference>
<keyword evidence="5 9" id="KW-0406">Ion transport</keyword>
<dbReference type="FunFam" id="1.10.3080.10:FF:000011">
    <property type="entry name" value="Chloride channel protein"/>
    <property type="match status" value="1"/>
</dbReference>
<feature type="transmembrane region" description="Helical" evidence="9">
    <location>
        <begin position="198"/>
        <end position="219"/>
    </location>
</feature>
<gene>
    <name evidence="11" type="ORF">DNF11_1557</name>
</gene>
<dbReference type="InterPro" id="IPR001807">
    <property type="entry name" value="ClC"/>
</dbReference>
<dbReference type="PRINTS" id="PR00762">
    <property type="entry name" value="CLCHANNEL"/>
</dbReference>
<keyword evidence="4 9" id="KW-1133">Transmembrane helix</keyword>
<dbReference type="GO" id="GO:0006879">
    <property type="term" value="P:intracellular iron ion homeostasis"/>
    <property type="evidence" value="ECO:0007669"/>
    <property type="project" value="TreeGrafter"/>
</dbReference>
<dbReference type="Gene3D" id="3.10.580.20">
    <property type="match status" value="1"/>
</dbReference>
<name>A0A3G2S8X9_MALR7</name>
<feature type="transmembrane region" description="Helical" evidence="9">
    <location>
        <begin position="416"/>
        <end position="437"/>
    </location>
</feature>
<dbReference type="GO" id="GO:0005769">
    <property type="term" value="C:early endosome"/>
    <property type="evidence" value="ECO:0007669"/>
    <property type="project" value="TreeGrafter"/>
</dbReference>
<feature type="transmembrane region" description="Helical" evidence="9">
    <location>
        <begin position="537"/>
        <end position="556"/>
    </location>
</feature>
<organism evidence="11 12">
    <name type="scientific">Malassezia restricta (strain ATCC 96810 / NBRC 103918 / CBS 7877)</name>
    <name type="common">Seborrheic dermatitis infection agent</name>
    <dbReference type="NCBI Taxonomy" id="425264"/>
    <lineage>
        <taxon>Eukaryota</taxon>
        <taxon>Fungi</taxon>
        <taxon>Dikarya</taxon>
        <taxon>Basidiomycota</taxon>
        <taxon>Ustilaginomycotina</taxon>
        <taxon>Malasseziomycetes</taxon>
        <taxon>Malasseziales</taxon>
        <taxon>Malasseziaceae</taxon>
        <taxon>Malassezia</taxon>
    </lineage>
</organism>
<dbReference type="Gene3D" id="3.90.1280.20">
    <property type="match status" value="1"/>
</dbReference>
<dbReference type="PANTHER" id="PTHR45711">
    <property type="entry name" value="CHLORIDE CHANNEL PROTEIN"/>
    <property type="match status" value="1"/>
</dbReference>
<dbReference type="GO" id="GO:0000324">
    <property type="term" value="C:fungal-type vacuole"/>
    <property type="evidence" value="ECO:0007669"/>
    <property type="project" value="TreeGrafter"/>
</dbReference>
<evidence type="ECO:0000259" key="10">
    <source>
        <dbReference type="PROSITE" id="PS51371"/>
    </source>
</evidence>
<feature type="transmembrane region" description="Helical" evidence="9">
    <location>
        <begin position="562"/>
        <end position="584"/>
    </location>
</feature>
<dbReference type="Pfam" id="PF00571">
    <property type="entry name" value="CBS"/>
    <property type="match status" value="1"/>
</dbReference>
<feature type="transmembrane region" description="Helical" evidence="9">
    <location>
        <begin position="495"/>
        <end position="516"/>
    </location>
</feature>
<dbReference type="PANTHER" id="PTHR45711:SF9">
    <property type="entry name" value="ANION_PROTON EXCHANGE TRANSPORTER GEF1"/>
    <property type="match status" value="1"/>
</dbReference>
<comment type="similarity">
    <text evidence="9">Belongs to the chloride channel (TC 2.A.49) family.</text>
</comment>
<dbReference type="GO" id="GO:0005247">
    <property type="term" value="F:voltage-gated chloride channel activity"/>
    <property type="evidence" value="ECO:0007669"/>
    <property type="project" value="TreeGrafter"/>
</dbReference>
<dbReference type="GO" id="GO:0006878">
    <property type="term" value="P:intracellular copper ion homeostasis"/>
    <property type="evidence" value="ECO:0007669"/>
    <property type="project" value="TreeGrafter"/>
</dbReference>
<dbReference type="EMBL" id="CP033150">
    <property type="protein sequence ID" value="AYO42507.1"/>
    <property type="molecule type" value="Genomic_DNA"/>
</dbReference>
<evidence type="ECO:0000256" key="9">
    <source>
        <dbReference type="RuleBase" id="RU361221"/>
    </source>
</evidence>
<keyword evidence="2 9" id="KW-0813">Transport</keyword>
<dbReference type="InterPro" id="IPR000644">
    <property type="entry name" value="CBS_dom"/>
</dbReference>
<dbReference type="VEuPathDB" id="FungiDB:DNF11_1557"/>
<evidence type="ECO:0000256" key="6">
    <source>
        <dbReference type="ARBA" id="ARBA00023136"/>
    </source>
</evidence>
<evidence type="ECO:0000256" key="7">
    <source>
        <dbReference type="ARBA" id="ARBA00023214"/>
    </source>
</evidence>
<protein>
    <recommendedName>
        <fullName evidence="9">Chloride channel protein</fullName>
    </recommendedName>
</protein>
<evidence type="ECO:0000256" key="3">
    <source>
        <dbReference type="ARBA" id="ARBA00022692"/>
    </source>
</evidence>
<evidence type="ECO:0000256" key="4">
    <source>
        <dbReference type="ARBA" id="ARBA00022989"/>
    </source>
</evidence>
<dbReference type="GO" id="GO:0005794">
    <property type="term" value="C:Golgi apparatus"/>
    <property type="evidence" value="ECO:0007669"/>
    <property type="project" value="TreeGrafter"/>
</dbReference>
<feature type="domain" description="CBS" evidence="10">
    <location>
        <begin position="743"/>
        <end position="800"/>
    </location>
</feature>
<evidence type="ECO:0000256" key="2">
    <source>
        <dbReference type="ARBA" id="ARBA00022448"/>
    </source>
</evidence>
<feature type="transmembrane region" description="Helical" evidence="9">
    <location>
        <begin position="377"/>
        <end position="396"/>
    </location>
</feature>
<proteinExistence type="inferred from homology"/>
<dbReference type="CDD" id="cd04591">
    <property type="entry name" value="CBS_pair_voltage-gated_CLC_euk_bac"/>
    <property type="match status" value="1"/>
</dbReference>
<dbReference type="CDD" id="cd03684">
    <property type="entry name" value="ClC_3_like"/>
    <property type="match status" value="1"/>
</dbReference>
<dbReference type="SUPFAM" id="SSF81340">
    <property type="entry name" value="Clc chloride channel"/>
    <property type="match status" value="1"/>
</dbReference>
<dbReference type="Pfam" id="PF00654">
    <property type="entry name" value="Voltage_CLC"/>
    <property type="match status" value="1"/>
</dbReference>
<evidence type="ECO:0000256" key="5">
    <source>
        <dbReference type="ARBA" id="ARBA00023065"/>
    </source>
</evidence>